<proteinExistence type="predicted"/>
<evidence type="ECO:0000256" key="1">
    <source>
        <dbReference type="SAM" id="MobiDB-lite"/>
    </source>
</evidence>
<dbReference type="Proteomes" id="UP001597058">
    <property type="component" value="Unassembled WGS sequence"/>
</dbReference>
<reference evidence="3" key="1">
    <citation type="journal article" date="2019" name="Int. J. Syst. Evol. Microbiol.">
        <title>The Global Catalogue of Microorganisms (GCM) 10K type strain sequencing project: providing services to taxonomists for standard genome sequencing and annotation.</title>
        <authorList>
            <consortium name="The Broad Institute Genomics Platform"/>
            <consortium name="The Broad Institute Genome Sequencing Center for Infectious Disease"/>
            <person name="Wu L."/>
            <person name="Ma J."/>
        </authorList>
    </citation>
    <scope>NUCLEOTIDE SEQUENCE [LARGE SCALE GENOMIC DNA]</scope>
    <source>
        <strain evidence="3">CGMCC 4.7020</strain>
    </source>
</reference>
<name>A0ABW3XF18_9ACTN</name>
<organism evidence="2 3">
    <name type="scientific">Streptomyces kaempferi</name>
    <dbReference type="NCBI Taxonomy" id="333725"/>
    <lineage>
        <taxon>Bacteria</taxon>
        <taxon>Bacillati</taxon>
        <taxon>Actinomycetota</taxon>
        <taxon>Actinomycetes</taxon>
        <taxon>Kitasatosporales</taxon>
        <taxon>Streptomycetaceae</taxon>
        <taxon>Streptomyces</taxon>
    </lineage>
</organism>
<dbReference type="EMBL" id="JBHTMM010000023">
    <property type="protein sequence ID" value="MFD1308106.1"/>
    <property type="molecule type" value="Genomic_DNA"/>
</dbReference>
<keyword evidence="3" id="KW-1185">Reference proteome</keyword>
<dbReference type="Gene3D" id="3.40.50.1820">
    <property type="entry name" value="alpha/beta hydrolase"/>
    <property type="match status" value="1"/>
</dbReference>
<dbReference type="SUPFAM" id="SSF53474">
    <property type="entry name" value="alpha/beta-Hydrolases"/>
    <property type="match status" value="1"/>
</dbReference>
<evidence type="ECO:0000313" key="3">
    <source>
        <dbReference type="Proteomes" id="UP001597058"/>
    </source>
</evidence>
<comment type="caution">
    <text evidence="2">The sequence shown here is derived from an EMBL/GenBank/DDBJ whole genome shotgun (WGS) entry which is preliminary data.</text>
</comment>
<evidence type="ECO:0008006" key="4">
    <source>
        <dbReference type="Google" id="ProtNLM"/>
    </source>
</evidence>
<protein>
    <recommendedName>
        <fullName evidence="4">Alpha/beta hydrolase</fullName>
    </recommendedName>
</protein>
<dbReference type="InterPro" id="IPR029058">
    <property type="entry name" value="AB_hydrolase_fold"/>
</dbReference>
<dbReference type="RefSeq" id="WP_381232506.1">
    <property type="nucleotide sequence ID" value="NZ_JBHSKH010000001.1"/>
</dbReference>
<evidence type="ECO:0000313" key="2">
    <source>
        <dbReference type="EMBL" id="MFD1308106.1"/>
    </source>
</evidence>
<feature type="region of interest" description="Disordered" evidence="1">
    <location>
        <begin position="245"/>
        <end position="265"/>
    </location>
</feature>
<gene>
    <name evidence="2" type="ORF">ACFQ5X_19895</name>
</gene>
<accession>A0ABW3XF18</accession>
<feature type="region of interest" description="Disordered" evidence="1">
    <location>
        <begin position="171"/>
        <end position="198"/>
    </location>
</feature>
<sequence>MTSRPPGPALTAAPAPALAVLGDADAPRHAVVLSPVMPRWDHGSFFHQVAEPLLTSGHRITVYDTLSLLRDGDDLKALVDRWGRHLAPHADGAYGPSAAVAPDLLVGNALGGAVVQALLTHEWTHHAKVLLLSGPTVADDELDTKLERIAAAVQAQGLPSALRLLEEAVRGPGRQPGATTLPRTEPDAGQPTDSEEELAGRRLSAGLRLLHAADVRDPVRDFPGALLHVYGERSLLVQRKHLATGPRPRHHLTGVPQAGMRPHADRPALTRDTITRFLGAEHS</sequence>